<dbReference type="InterPro" id="IPR051207">
    <property type="entry name" value="ComplexI_NDUFA9_subunit"/>
</dbReference>
<dbReference type="Proteomes" id="UP001363151">
    <property type="component" value="Unassembled WGS sequence"/>
</dbReference>
<evidence type="ECO:0000313" key="4">
    <source>
        <dbReference type="Proteomes" id="UP001363151"/>
    </source>
</evidence>
<accession>A0ABR1G0M6</accession>
<gene>
    <name evidence="3" type="ORF">SO694_00018060</name>
</gene>
<organism evidence="3 4">
    <name type="scientific">Aureococcus anophagefferens</name>
    <name type="common">Harmful bloom alga</name>
    <dbReference type="NCBI Taxonomy" id="44056"/>
    <lineage>
        <taxon>Eukaryota</taxon>
        <taxon>Sar</taxon>
        <taxon>Stramenopiles</taxon>
        <taxon>Ochrophyta</taxon>
        <taxon>Pelagophyceae</taxon>
        <taxon>Pelagomonadales</taxon>
        <taxon>Pelagomonadaceae</taxon>
        <taxon>Aureococcus</taxon>
    </lineage>
</organism>
<dbReference type="EMBL" id="JBBJCI010000151">
    <property type="protein sequence ID" value="KAK7241931.1"/>
    <property type="molecule type" value="Genomic_DNA"/>
</dbReference>
<proteinExistence type="predicted"/>
<evidence type="ECO:0000259" key="2">
    <source>
        <dbReference type="Pfam" id="PF13460"/>
    </source>
</evidence>
<dbReference type="SUPFAM" id="SSF51735">
    <property type="entry name" value="NAD(P)-binding Rossmann-fold domains"/>
    <property type="match status" value="1"/>
</dbReference>
<keyword evidence="1" id="KW-0732">Signal</keyword>
<feature type="chain" id="PRO_5046931685" description="NAD(P)-binding domain-containing protein" evidence="1">
    <location>
        <begin position="20"/>
        <end position="253"/>
    </location>
</feature>
<feature type="domain" description="NAD(P)-binding" evidence="2">
    <location>
        <begin position="55"/>
        <end position="213"/>
    </location>
</feature>
<feature type="signal peptide" evidence="1">
    <location>
        <begin position="1"/>
        <end position="19"/>
    </location>
</feature>
<dbReference type="Gene3D" id="3.40.50.720">
    <property type="entry name" value="NAD(P)-binding Rossmann-like Domain"/>
    <property type="match status" value="1"/>
</dbReference>
<protein>
    <recommendedName>
        <fullName evidence="2">NAD(P)-binding domain-containing protein</fullName>
    </recommendedName>
</protein>
<dbReference type="InterPro" id="IPR036291">
    <property type="entry name" value="NAD(P)-bd_dom_sf"/>
</dbReference>
<dbReference type="PANTHER" id="PTHR12126:SF16">
    <property type="entry name" value="MIOREX COMPLEX COMPONENT 2"/>
    <property type="match status" value="1"/>
</dbReference>
<dbReference type="InterPro" id="IPR016040">
    <property type="entry name" value="NAD(P)-bd_dom"/>
</dbReference>
<sequence>MQLVLALVASAAALAPRTAMDRRTAFKVGTGAAALPFVPAAAQAKVGSKKVVVVGTGFVASYVARDLAKAGASVTTVSRSSPDAQREKVAKFVGALPDKAVTYVSADAATADLSAVFKGADAVVSCVGVVPGGKNQLAGNGAVNVAIADAAAKSKVPKMVYVSVASAISDGPGKFIFGDYMKGKAQAEAAVKRDFGDYMILKPAIITGGPPGPPGPPGVPPVPVEAVAAAAVAGALGKKSGVFDGADAIKAAL</sequence>
<dbReference type="Pfam" id="PF13460">
    <property type="entry name" value="NAD_binding_10"/>
    <property type="match status" value="1"/>
</dbReference>
<dbReference type="PANTHER" id="PTHR12126">
    <property type="entry name" value="NADH-UBIQUINONE OXIDOREDUCTASE 39 KDA SUBUNIT-RELATED"/>
    <property type="match status" value="1"/>
</dbReference>
<reference evidence="3 4" key="1">
    <citation type="submission" date="2024-03" db="EMBL/GenBank/DDBJ databases">
        <title>Aureococcus anophagefferens CCMP1851 and Kratosvirus quantuckense: Draft genome of a second virus-susceptible host strain in the model system.</title>
        <authorList>
            <person name="Chase E."/>
            <person name="Truchon A.R."/>
            <person name="Schepens W."/>
            <person name="Wilhelm S.W."/>
        </authorList>
    </citation>
    <scope>NUCLEOTIDE SEQUENCE [LARGE SCALE GENOMIC DNA]</scope>
    <source>
        <strain evidence="3 4">CCMP1851</strain>
    </source>
</reference>
<name>A0ABR1G0M6_AURAN</name>
<keyword evidence="4" id="KW-1185">Reference proteome</keyword>
<comment type="caution">
    <text evidence="3">The sequence shown here is derived from an EMBL/GenBank/DDBJ whole genome shotgun (WGS) entry which is preliminary data.</text>
</comment>
<evidence type="ECO:0000256" key="1">
    <source>
        <dbReference type="SAM" id="SignalP"/>
    </source>
</evidence>
<evidence type="ECO:0000313" key="3">
    <source>
        <dbReference type="EMBL" id="KAK7241931.1"/>
    </source>
</evidence>